<accession>A0A0B2QLL7</accession>
<name>A0A0B2QLL7_GLYSO</name>
<proteinExistence type="predicted"/>
<dbReference type="AlphaFoldDB" id="A0A0B2QLL7"/>
<dbReference type="Gramene" id="XM_028348912.1">
    <property type="protein sequence ID" value="XP_028204713.1"/>
    <property type="gene ID" value="LOC114388423"/>
</dbReference>
<organism evidence="1">
    <name type="scientific">Glycine soja</name>
    <name type="common">Wild soybean</name>
    <dbReference type="NCBI Taxonomy" id="3848"/>
    <lineage>
        <taxon>Eukaryota</taxon>
        <taxon>Viridiplantae</taxon>
        <taxon>Streptophyta</taxon>
        <taxon>Embryophyta</taxon>
        <taxon>Tracheophyta</taxon>
        <taxon>Spermatophyta</taxon>
        <taxon>Magnoliopsida</taxon>
        <taxon>eudicotyledons</taxon>
        <taxon>Gunneridae</taxon>
        <taxon>Pentapetalae</taxon>
        <taxon>rosids</taxon>
        <taxon>fabids</taxon>
        <taxon>Fabales</taxon>
        <taxon>Fabaceae</taxon>
        <taxon>Papilionoideae</taxon>
        <taxon>50 kb inversion clade</taxon>
        <taxon>NPAAA clade</taxon>
        <taxon>indigoferoid/millettioid clade</taxon>
        <taxon>Phaseoleae</taxon>
        <taxon>Glycine</taxon>
        <taxon>Glycine subgen. Soja</taxon>
    </lineage>
</organism>
<dbReference type="Gramene" id="XM_028348911.1">
    <property type="protein sequence ID" value="XP_028204712.1"/>
    <property type="gene ID" value="LOC114388423"/>
</dbReference>
<gene>
    <name evidence="1" type="ORF">glysoja_024884</name>
</gene>
<protein>
    <submittedName>
        <fullName evidence="1">Uncharacterized protein</fullName>
    </submittedName>
</protein>
<sequence>MRRHLFNEKKGKSTVEEAIMAKGKQHSLAIGFTKMSTKDINMEDIARDAGSVDIEDVLYIIPLKELQMELQQLCSINACNLPTTI</sequence>
<dbReference type="EMBL" id="KN657306">
    <property type="protein sequence ID" value="KHN22375.1"/>
    <property type="molecule type" value="Genomic_DNA"/>
</dbReference>
<reference evidence="1" key="1">
    <citation type="submission" date="2014-07" db="EMBL/GenBank/DDBJ databases">
        <title>Identification of a novel salt tolerance gene in wild soybean by whole-genome sequencing.</title>
        <authorList>
            <person name="Lam H.-M."/>
            <person name="Qi X."/>
            <person name="Li M.-W."/>
            <person name="Liu X."/>
            <person name="Xie M."/>
            <person name="Ni M."/>
            <person name="Xu X."/>
        </authorList>
    </citation>
    <scope>NUCLEOTIDE SEQUENCE [LARGE SCALE GENOMIC DNA]</scope>
    <source>
        <tissue evidence="1">Root</tissue>
    </source>
</reference>
<dbReference type="Proteomes" id="UP000053555">
    <property type="component" value="Unassembled WGS sequence"/>
</dbReference>
<evidence type="ECO:0000313" key="1">
    <source>
        <dbReference type="EMBL" id="KHN22375.1"/>
    </source>
</evidence>